<feature type="transmembrane region" description="Helical" evidence="1">
    <location>
        <begin position="55"/>
        <end position="79"/>
    </location>
</feature>
<dbReference type="Proteomes" id="UP001620626">
    <property type="component" value="Unassembled WGS sequence"/>
</dbReference>
<evidence type="ECO:0008006" key="4">
    <source>
        <dbReference type="Google" id="ProtNLM"/>
    </source>
</evidence>
<dbReference type="EMBL" id="JBICBT010000181">
    <property type="protein sequence ID" value="KAL3121614.1"/>
    <property type="molecule type" value="Genomic_DNA"/>
</dbReference>
<dbReference type="PANTHER" id="PTHR22943">
    <property type="entry name" value="7-TRANSMEMBRANE DOMAIN RECEPTOR C.ELEGANS"/>
    <property type="match status" value="1"/>
</dbReference>
<gene>
    <name evidence="2" type="ORF">niasHT_008743</name>
</gene>
<keyword evidence="1" id="KW-1133">Transmembrane helix</keyword>
<accession>A0ABD2M5C3</accession>
<evidence type="ECO:0000256" key="1">
    <source>
        <dbReference type="SAM" id="Phobius"/>
    </source>
</evidence>
<feature type="transmembrane region" description="Helical" evidence="1">
    <location>
        <begin position="99"/>
        <end position="128"/>
    </location>
</feature>
<protein>
    <recommendedName>
        <fullName evidence="4">Gustatory receptor</fullName>
    </recommendedName>
</protein>
<dbReference type="PANTHER" id="PTHR22943:SF248">
    <property type="entry name" value="SEVEN TM RECEPTOR"/>
    <property type="match status" value="1"/>
</dbReference>
<feature type="transmembrane region" description="Helical" evidence="1">
    <location>
        <begin position="20"/>
        <end position="43"/>
    </location>
</feature>
<feature type="transmembrane region" description="Helical" evidence="1">
    <location>
        <begin position="140"/>
        <end position="160"/>
    </location>
</feature>
<proteinExistence type="predicted"/>
<comment type="caution">
    <text evidence="2">The sequence shown here is derived from an EMBL/GenBank/DDBJ whole genome shotgun (WGS) entry which is preliminary data.</text>
</comment>
<name>A0ABD2M5C3_9BILA</name>
<keyword evidence="1" id="KW-0812">Transmembrane</keyword>
<keyword evidence="3" id="KW-1185">Reference proteome</keyword>
<dbReference type="Pfam" id="PF10317">
    <property type="entry name" value="7TM_GPCR_Srd"/>
    <property type="match status" value="1"/>
</dbReference>
<sequence length="405" mass="46506">MNESQMEESDRFDLVRFVYSVSAAVSFLLGMFLNVLLMYLIYTKTVKAMRIYSRLLLHSCFMDILIVIVSTAVQPILVVDHGYRAVFQNGIFRNLPQPYAYMMNVLWIQLLLFFMVSTTTQFIFRYFLLSRDGRIPAKAMWLMAMFAFWLNLFHILLLTWSDYPREHYHQAMVELALRVQQETGVTAVKFTSFTWARSFPWLCHVVIMVVLFSSCYIVIGICAVKIRRYVGNTFAQGQQENATGGISATTSLRKQKMREYNNEITRALIVQAVLPTFEAAAMLTQIFLPILYPKDTTVFIILFIAIPLYFAPVLNPLATILLVKPYRRAVLAFILRRRADLNRIQYEYPRTAATANDNDGIAEKSVNGEAEGKGEQLNKKAIISIEKDTKRAQRKLSSQNVSISP</sequence>
<evidence type="ECO:0000313" key="2">
    <source>
        <dbReference type="EMBL" id="KAL3121614.1"/>
    </source>
</evidence>
<dbReference type="SUPFAM" id="SSF81321">
    <property type="entry name" value="Family A G protein-coupled receptor-like"/>
    <property type="match status" value="1"/>
</dbReference>
<reference evidence="2 3" key="1">
    <citation type="submission" date="2024-10" db="EMBL/GenBank/DDBJ databases">
        <authorList>
            <person name="Kim D."/>
        </authorList>
    </citation>
    <scope>NUCLEOTIDE SEQUENCE [LARGE SCALE GENOMIC DNA]</scope>
    <source>
        <strain evidence="2">BH-2024</strain>
    </source>
</reference>
<dbReference type="Gene3D" id="1.20.1070.10">
    <property type="entry name" value="Rhodopsin 7-helix transmembrane proteins"/>
    <property type="match status" value="1"/>
</dbReference>
<dbReference type="AlphaFoldDB" id="A0ABD2M5C3"/>
<dbReference type="InterPro" id="IPR019421">
    <property type="entry name" value="7TM_GPCR_serpentine_rcpt_Srd"/>
</dbReference>
<organism evidence="2 3">
    <name type="scientific">Heterodera trifolii</name>
    <dbReference type="NCBI Taxonomy" id="157864"/>
    <lineage>
        <taxon>Eukaryota</taxon>
        <taxon>Metazoa</taxon>
        <taxon>Ecdysozoa</taxon>
        <taxon>Nematoda</taxon>
        <taxon>Chromadorea</taxon>
        <taxon>Rhabditida</taxon>
        <taxon>Tylenchina</taxon>
        <taxon>Tylenchomorpha</taxon>
        <taxon>Tylenchoidea</taxon>
        <taxon>Heteroderidae</taxon>
        <taxon>Heteroderinae</taxon>
        <taxon>Heterodera</taxon>
    </lineage>
</organism>
<feature type="transmembrane region" description="Helical" evidence="1">
    <location>
        <begin position="298"/>
        <end position="323"/>
    </location>
</feature>
<feature type="transmembrane region" description="Helical" evidence="1">
    <location>
        <begin position="267"/>
        <end position="292"/>
    </location>
</feature>
<keyword evidence="1" id="KW-0472">Membrane</keyword>
<feature type="transmembrane region" description="Helical" evidence="1">
    <location>
        <begin position="199"/>
        <end position="224"/>
    </location>
</feature>
<evidence type="ECO:0000313" key="3">
    <source>
        <dbReference type="Proteomes" id="UP001620626"/>
    </source>
</evidence>